<dbReference type="PANTHER" id="PTHR16024">
    <property type="entry name" value="XK-RELATED PROTEIN"/>
    <property type="match status" value="1"/>
</dbReference>
<keyword evidence="3" id="KW-1003">Cell membrane</keyword>
<feature type="region of interest" description="Disordered" evidence="8">
    <location>
        <begin position="553"/>
        <end position="586"/>
    </location>
</feature>
<organism evidence="9 10">
    <name type="scientific">Patella caerulea</name>
    <name type="common">Rayed Mediterranean limpet</name>
    <dbReference type="NCBI Taxonomy" id="87958"/>
    <lineage>
        <taxon>Eukaryota</taxon>
        <taxon>Metazoa</taxon>
        <taxon>Spiralia</taxon>
        <taxon>Lophotrochozoa</taxon>
        <taxon>Mollusca</taxon>
        <taxon>Gastropoda</taxon>
        <taxon>Patellogastropoda</taxon>
        <taxon>Patelloidea</taxon>
        <taxon>Patellidae</taxon>
        <taxon>Patella</taxon>
    </lineage>
</organism>
<gene>
    <name evidence="9" type="ORF">SNE40_005152</name>
</gene>
<feature type="transmembrane region" description="Helical" evidence="7">
    <location>
        <begin position="6"/>
        <end position="25"/>
    </location>
</feature>
<proteinExistence type="inferred from homology"/>
<feature type="compositionally biased region" description="Polar residues" evidence="8">
    <location>
        <begin position="685"/>
        <end position="695"/>
    </location>
</feature>
<keyword evidence="10" id="KW-1185">Reference proteome</keyword>
<reference evidence="9 10" key="1">
    <citation type="submission" date="2024-01" db="EMBL/GenBank/DDBJ databases">
        <title>The genome of the rayed Mediterranean limpet Patella caerulea (Linnaeus, 1758).</title>
        <authorList>
            <person name="Anh-Thu Weber A."/>
            <person name="Halstead-Nussloch G."/>
        </authorList>
    </citation>
    <scope>NUCLEOTIDE SEQUENCE [LARGE SCALE GENOMIC DNA]</scope>
    <source>
        <strain evidence="9">AATW-2023a</strain>
        <tissue evidence="9">Whole specimen</tissue>
    </source>
</reference>
<feature type="transmembrane region" description="Helical" evidence="7">
    <location>
        <begin position="201"/>
        <end position="221"/>
    </location>
</feature>
<feature type="transmembrane region" description="Helical" evidence="7">
    <location>
        <begin position="68"/>
        <end position="87"/>
    </location>
</feature>
<name>A0AAN8Q6J2_PATCE</name>
<feature type="transmembrane region" description="Helical" evidence="7">
    <location>
        <begin position="289"/>
        <end position="308"/>
    </location>
</feature>
<evidence type="ECO:0000256" key="6">
    <source>
        <dbReference type="ARBA" id="ARBA00023136"/>
    </source>
</evidence>
<feature type="transmembrane region" description="Helical" evidence="7">
    <location>
        <begin position="171"/>
        <end position="195"/>
    </location>
</feature>
<dbReference type="Pfam" id="PF09815">
    <property type="entry name" value="XK-related"/>
    <property type="match status" value="1"/>
</dbReference>
<dbReference type="InterPro" id="IPR018629">
    <property type="entry name" value="XK-rel"/>
</dbReference>
<evidence type="ECO:0000256" key="5">
    <source>
        <dbReference type="ARBA" id="ARBA00022989"/>
    </source>
</evidence>
<evidence type="ECO:0000256" key="3">
    <source>
        <dbReference type="ARBA" id="ARBA00022475"/>
    </source>
</evidence>
<feature type="region of interest" description="Disordered" evidence="8">
    <location>
        <begin position="684"/>
        <end position="715"/>
    </location>
</feature>
<feature type="compositionally biased region" description="Polar residues" evidence="8">
    <location>
        <begin position="570"/>
        <end position="586"/>
    </location>
</feature>
<evidence type="ECO:0000256" key="1">
    <source>
        <dbReference type="ARBA" id="ARBA00004651"/>
    </source>
</evidence>
<keyword evidence="6 7" id="KW-0472">Membrane</keyword>
<feature type="transmembrane region" description="Helical" evidence="7">
    <location>
        <begin position="264"/>
        <end position="283"/>
    </location>
</feature>
<dbReference type="Proteomes" id="UP001347796">
    <property type="component" value="Unassembled WGS sequence"/>
</dbReference>
<feature type="transmembrane region" description="Helical" evidence="7">
    <location>
        <begin position="129"/>
        <end position="150"/>
    </location>
</feature>
<dbReference type="GO" id="GO:0005886">
    <property type="term" value="C:plasma membrane"/>
    <property type="evidence" value="ECO:0007669"/>
    <property type="project" value="UniProtKB-SubCell"/>
</dbReference>
<evidence type="ECO:0000256" key="7">
    <source>
        <dbReference type="RuleBase" id="RU910716"/>
    </source>
</evidence>
<comment type="similarity">
    <text evidence="2 7">Belongs to the XK family.</text>
</comment>
<dbReference type="EMBL" id="JAZGQO010000003">
    <property type="protein sequence ID" value="KAK6189113.1"/>
    <property type="molecule type" value="Genomic_DNA"/>
</dbReference>
<keyword evidence="5 7" id="KW-1133">Transmembrane helix</keyword>
<comment type="subcellular location">
    <subcellularLocation>
        <location evidence="1">Cell membrane</location>
        <topology evidence="1">Multi-pass membrane protein</topology>
    </subcellularLocation>
    <subcellularLocation>
        <location evidence="7">Membrane</location>
        <topology evidence="7">Multi-pass membrane protein</topology>
    </subcellularLocation>
</comment>
<dbReference type="InterPro" id="IPR050895">
    <property type="entry name" value="XK-related_scramblase"/>
</dbReference>
<evidence type="ECO:0000313" key="10">
    <source>
        <dbReference type="Proteomes" id="UP001347796"/>
    </source>
</evidence>
<accession>A0AAN8Q6J2</accession>
<sequence>MFRGFFLFGICVLYIETILQIYVVFTTVTSTTVFTTSLILICSSFVISNMTSLVLTLKERAIRPLTNIVMFCVLHGLQLGLLWRMLYVGINSHNHKIRFIHCGLQTLPFMVIYGSLCLGHTIFTLESVTSLITLFASCISVALAMTSYTLQHSFCVPHQNKIQTVHYLRRLFGIFLITLGTFLLLASRIGSIILMASTEKLWVLFPIGCHFFILMTIYMTCSEDITWQRRACTPMNLARFTALSYFNIFDLIESNLRVIQCKCVAFYTLILVENIIMAALWLLYSDMEYVAKLVTVVFIMVLFVSALISKYSGWCFLSHESETTSISHNSKFEEQDQPSMTDDIIHSPCETIVSRVRHHPSVLRVSASGGSHTTDTFISHKTSSSRNFSNGRGNFSKKNNEIILSPKALRCHKFPRKLSKRLKRRLLFGQAQSLFHYPKTSTLRSSVSVPESFCLSSPNAGDVTDDILNIFRSDTRRVRGRQGFKLGFNRSYLSDGARSADETTGFGNHTKLHRTDNHHDHRLLKYGDLLHPAVNSLSNMSARNSYDYHFSNSTTSQSSYGNTSHDESTTRTVSESTGTNMSLSSDDGVWTSCQKPQFENLNSLPQTVMDSQKRIQSWLSETVSIFDLLYEKSACQDLKPPAKALCHSKKDDKPKRRHEISYQLKQRVQDSGYMSVDDVRENITQHDQTTSSSETELIRNLGDPDQQKATTESRVPVSIINNDNPMYSGVKHPVYLIPITENDSGLHINSLDKIGQLKQYIYSTEHKDISPQDNSPIIESHFIPIQKHEQYKYGRKKASEDDIVNNSWNYKNILKDSTCVAKNEIIRNAFSCPLTVDPTPTGTNSLYNSTERLDAFDHKPVTTIESLV</sequence>
<evidence type="ECO:0000256" key="8">
    <source>
        <dbReference type="SAM" id="MobiDB-lite"/>
    </source>
</evidence>
<comment type="caution">
    <text evidence="9">The sequence shown here is derived from an EMBL/GenBank/DDBJ whole genome shotgun (WGS) entry which is preliminary data.</text>
</comment>
<dbReference type="PANTHER" id="PTHR16024:SF6">
    <property type="entry name" value="XK-RELATED PROTEIN"/>
    <property type="match status" value="1"/>
</dbReference>
<feature type="compositionally biased region" description="Polar residues" evidence="8">
    <location>
        <begin position="553"/>
        <end position="563"/>
    </location>
</feature>
<evidence type="ECO:0000256" key="2">
    <source>
        <dbReference type="ARBA" id="ARBA00008789"/>
    </source>
</evidence>
<evidence type="ECO:0000313" key="9">
    <source>
        <dbReference type="EMBL" id="KAK6189113.1"/>
    </source>
</evidence>
<feature type="transmembrane region" description="Helical" evidence="7">
    <location>
        <begin position="99"/>
        <end position="123"/>
    </location>
</feature>
<feature type="transmembrane region" description="Helical" evidence="7">
    <location>
        <begin position="37"/>
        <end position="56"/>
    </location>
</feature>
<dbReference type="AlphaFoldDB" id="A0AAN8Q6J2"/>
<evidence type="ECO:0000256" key="4">
    <source>
        <dbReference type="ARBA" id="ARBA00022692"/>
    </source>
</evidence>
<protein>
    <recommendedName>
        <fullName evidence="7">XK-related protein</fullName>
    </recommendedName>
</protein>
<keyword evidence="4 7" id="KW-0812">Transmembrane</keyword>